<evidence type="ECO:0000313" key="2">
    <source>
        <dbReference type="Proteomes" id="UP000188533"/>
    </source>
</evidence>
<dbReference type="Proteomes" id="UP000188533">
    <property type="component" value="Unassembled WGS sequence"/>
</dbReference>
<proteinExistence type="predicted"/>
<comment type="caution">
    <text evidence="1">The sequence shown here is derived from an EMBL/GenBank/DDBJ whole genome shotgun (WGS) entry which is preliminary data.</text>
</comment>
<name>A0A1Q3EPH1_LENED</name>
<accession>A0A1Q3EPH1</accession>
<sequence length="133" mass="14702">MLRCLQSTVQIPGGYGGSALRMHVAQKLYSKCISHLGLLKHQSSILSGHSARFRVLSAVSGFPQNGEADVPQSSVLRDGAEYVSNERIRDFERLRLYLTSAPTKKLAPELLVSLYDSVRYTWLLFSSTGCSSH</sequence>
<organism evidence="1 2">
    <name type="scientific">Lentinula edodes</name>
    <name type="common">Shiitake mushroom</name>
    <name type="synonym">Lentinus edodes</name>
    <dbReference type="NCBI Taxonomy" id="5353"/>
    <lineage>
        <taxon>Eukaryota</taxon>
        <taxon>Fungi</taxon>
        <taxon>Dikarya</taxon>
        <taxon>Basidiomycota</taxon>
        <taxon>Agaricomycotina</taxon>
        <taxon>Agaricomycetes</taxon>
        <taxon>Agaricomycetidae</taxon>
        <taxon>Agaricales</taxon>
        <taxon>Marasmiineae</taxon>
        <taxon>Omphalotaceae</taxon>
        <taxon>Lentinula</taxon>
    </lineage>
</organism>
<gene>
    <name evidence="1" type="ORF">LENED_011229</name>
</gene>
<dbReference type="AlphaFoldDB" id="A0A1Q3EPH1"/>
<protein>
    <submittedName>
        <fullName evidence="1">Uncharacterized protein</fullName>
    </submittedName>
</protein>
<reference evidence="1 2" key="1">
    <citation type="submission" date="2016-08" db="EMBL/GenBank/DDBJ databases">
        <authorList>
            <consortium name="Lentinula edodes genome sequencing consortium"/>
            <person name="Sakamoto Y."/>
            <person name="Nakade K."/>
            <person name="Sato S."/>
            <person name="Yoshida Y."/>
            <person name="Miyazaki K."/>
            <person name="Natsume S."/>
            <person name="Konno N."/>
        </authorList>
    </citation>
    <scope>NUCLEOTIDE SEQUENCE [LARGE SCALE GENOMIC DNA]</scope>
    <source>
        <strain evidence="1 2">NBRC 111202</strain>
    </source>
</reference>
<keyword evidence="2" id="KW-1185">Reference proteome</keyword>
<reference evidence="1 2" key="2">
    <citation type="submission" date="2017-02" db="EMBL/GenBank/DDBJ databases">
        <title>A genome survey and senescence transcriptome analysis in Lentinula edodes.</title>
        <authorList>
            <person name="Sakamoto Y."/>
            <person name="Nakade K."/>
            <person name="Sato S."/>
            <person name="Yoshida Y."/>
            <person name="Miyazaki K."/>
            <person name="Natsume S."/>
            <person name="Konno N."/>
        </authorList>
    </citation>
    <scope>NUCLEOTIDE SEQUENCE [LARGE SCALE GENOMIC DNA]</scope>
    <source>
        <strain evidence="1 2">NBRC 111202</strain>
    </source>
</reference>
<evidence type="ECO:0000313" key="1">
    <source>
        <dbReference type="EMBL" id="GAW09099.1"/>
    </source>
</evidence>
<dbReference type="EMBL" id="BDGU01000996">
    <property type="protein sequence ID" value="GAW09099.1"/>
    <property type="molecule type" value="Genomic_DNA"/>
</dbReference>